<dbReference type="RefSeq" id="XP_033393030.1">
    <property type="nucleotide sequence ID" value="XM_033535034.1"/>
</dbReference>
<name>A0A6A6AZE5_9PEZI</name>
<gene>
    <name evidence="2" type="ORF">K452DRAFT_111551</name>
</gene>
<dbReference type="GeneID" id="54292528"/>
<feature type="transmembrane region" description="Helical" evidence="1">
    <location>
        <begin position="97"/>
        <end position="112"/>
    </location>
</feature>
<accession>A0A6A6AZE5</accession>
<keyword evidence="1" id="KW-0812">Transmembrane</keyword>
<reference evidence="2" key="1">
    <citation type="journal article" date="2020" name="Stud. Mycol.">
        <title>101 Dothideomycetes genomes: a test case for predicting lifestyles and emergence of pathogens.</title>
        <authorList>
            <person name="Haridas S."/>
            <person name="Albert R."/>
            <person name="Binder M."/>
            <person name="Bloem J."/>
            <person name="Labutti K."/>
            <person name="Salamov A."/>
            <person name="Andreopoulos B."/>
            <person name="Baker S."/>
            <person name="Barry K."/>
            <person name="Bills G."/>
            <person name="Bluhm B."/>
            <person name="Cannon C."/>
            <person name="Castanera R."/>
            <person name="Culley D."/>
            <person name="Daum C."/>
            <person name="Ezra D."/>
            <person name="Gonzalez J."/>
            <person name="Henrissat B."/>
            <person name="Kuo A."/>
            <person name="Liang C."/>
            <person name="Lipzen A."/>
            <person name="Lutzoni F."/>
            <person name="Magnuson J."/>
            <person name="Mondo S."/>
            <person name="Nolan M."/>
            <person name="Ohm R."/>
            <person name="Pangilinan J."/>
            <person name="Park H.-J."/>
            <person name="Ramirez L."/>
            <person name="Alfaro M."/>
            <person name="Sun H."/>
            <person name="Tritt A."/>
            <person name="Yoshinaga Y."/>
            <person name="Zwiers L.-H."/>
            <person name="Turgeon B."/>
            <person name="Goodwin S."/>
            <person name="Spatafora J."/>
            <person name="Crous P."/>
            <person name="Grigoriev I."/>
        </authorList>
    </citation>
    <scope>NUCLEOTIDE SEQUENCE</scope>
    <source>
        <strain evidence="2">CBS 121167</strain>
    </source>
</reference>
<proteinExistence type="predicted"/>
<feature type="transmembrane region" description="Helical" evidence="1">
    <location>
        <begin position="68"/>
        <end position="85"/>
    </location>
</feature>
<organism evidence="2 3">
    <name type="scientific">Aplosporella prunicola CBS 121167</name>
    <dbReference type="NCBI Taxonomy" id="1176127"/>
    <lineage>
        <taxon>Eukaryota</taxon>
        <taxon>Fungi</taxon>
        <taxon>Dikarya</taxon>
        <taxon>Ascomycota</taxon>
        <taxon>Pezizomycotina</taxon>
        <taxon>Dothideomycetes</taxon>
        <taxon>Dothideomycetes incertae sedis</taxon>
        <taxon>Botryosphaeriales</taxon>
        <taxon>Aplosporellaceae</taxon>
        <taxon>Aplosporella</taxon>
    </lineage>
</organism>
<feature type="transmembrane region" description="Helical" evidence="1">
    <location>
        <begin position="21"/>
        <end position="41"/>
    </location>
</feature>
<evidence type="ECO:0000256" key="1">
    <source>
        <dbReference type="SAM" id="Phobius"/>
    </source>
</evidence>
<feature type="transmembrane region" description="Helical" evidence="1">
    <location>
        <begin position="118"/>
        <end position="135"/>
    </location>
</feature>
<keyword evidence="1" id="KW-1133">Transmembrane helix</keyword>
<dbReference type="Proteomes" id="UP000799438">
    <property type="component" value="Unassembled WGS sequence"/>
</dbReference>
<evidence type="ECO:0000313" key="3">
    <source>
        <dbReference type="Proteomes" id="UP000799438"/>
    </source>
</evidence>
<keyword evidence="3" id="KW-1185">Reference proteome</keyword>
<keyword evidence="1" id="KW-0472">Membrane</keyword>
<dbReference type="EMBL" id="ML995504">
    <property type="protein sequence ID" value="KAF2137312.1"/>
    <property type="molecule type" value="Genomic_DNA"/>
</dbReference>
<protein>
    <submittedName>
        <fullName evidence="2">Uncharacterized protein</fullName>
    </submittedName>
</protein>
<sequence length="173" mass="19885">MPSTLYRRINRRKSLRVFEQMFYCLSRITAIVTLLITSALINNRGSFEWSSQSSRLPENFPTSNTSRYIFYASCIIYTMVATTWYHIHQWDALQDRFLLGSMLSGLAFGIYLKQDLEAILFGILPFAISTGLLLNRACAILSQIRIENTTNLHNVIDDNTTSSEKQRQIMEAV</sequence>
<dbReference type="AlphaFoldDB" id="A0A6A6AZE5"/>
<evidence type="ECO:0000313" key="2">
    <source>
        <dbReference type="EMBL" id="KAF2137312.1"/>
    </source>
</evidence>